<dbReference type="Proteomes" id="UP001139516">
    <property type="component" value="Unassembled WGS sequence"/>
</dbReference>
<reference evidence="2" key="1">
    <citation type="submission" date="2022-04" db="EMBL/GenBank/DDBJ databases">
        <title>Roseomonas acroporae sp. nov., isolated from coral Acropora digitifera.</title>
        <authorList>
            <person name="Sun H."/>
        </authorList>
    </citation>
    <scope>NUCLEOTIDE SEQUENCE</scope>
    <source>
        <strain evidence="2">NAR14</strain>
    </source>
</reference>
<sequence length="113" mass="12218">MSRRRTGRAAGQGAARPTGPESNDLAQLRRELDEARTRLRAIEQQGIAKVTADRLAALDEGQKVARGQALDAVLARNQAEAELRALRDAIAKAPGVSGWLIRRAARRLVERGG</sequence>
<proteinExistence type="predicted"/>
<protein>
    <submittedName>
        <fullName evidence="2">Uncharacterized protein</fullName>
    </submittedName>
</protein>
<organism evidence="2 3">
    <name type="scientific">Roseomonas acroporae</name>
    <dbReference type="NCBI Taxonomy" id="2937791"/>
    <lineage>
        <taxon>Bacteria</taxon>
        <taxon>Pseudomonadati</taxon>
        <taxon>Pseudomonadota</taxon>
        <taxon>Alphaproteobacteria</taxon>
        <taxon>Acetobacterales</taxon>
        <taxon>Roseomonadaceae</taxon>
        <taxon>Roseomonas</taxon>
    </lineage>
</organism>
<gene>
    <name evidence="2" type="ORF">M0638_24020</name>
</gene>
<feature type="compositionally biased region" description="Low complexity" evidence="1">
    <location>
        <begin position="8"/>
        <end position="20"/>
    </location>
</feature>
<evidence type="ECO:0000313" key="3">
    <source>
        <dbReference type="Proteomes" id="UP001139516"/>
    </source>
</evidence>
<evidence type="ECO:0000256" key="1">
    <source>
        <dbReference type="SAM" id="MobiDB-lite"/>
    </source>
</evidence>
<dbReference type="RefSeq" id="WP_248669490.1">
    <property type="nucleotide sequence ID" value="NZ_JALPRX010000122.1"/>
</dbReference>
<name>A0A9X1YJR4_9PROT</name>
<dbReference type="EMBL" id="JALPRX010000122">
    <property type="protein sequence ID" value="MCK8787441.1"/>
    <property type="molecule type" value="Genomic_DNA"/>
</dbReference>
<comment type="caution">
    <text evidence="2">The sequence shown here is derived from an EMBL/GenBank/DDBJ whole genome shotgun (WGS) entry which is preliminary data.</text>
</comment>
<evidence type="ECO:0000313" key="2">
    <source>
        <dbReference type="EMBL" id="MCK8787441.1"/>
    </source>
</evidence>
<keyword evidence="3" id="KW-1185">Reference proteome</keyword>
<dbReference type="AlphaFoldDB" id="A0A9X1YJR4"/>
<feature type="region of interest" description="Disordered" evidence="1">
    <location>
        <begin position="1"/>
        <end position="26"/>
    </location>
</feature>
<accession>A0A9X1YJR4</accession>